<name>A0A2P2II30_RHIMU</name>
<proteinExistence type="predicted"/>
<accession>A0A2P2II30</accession>
<dbReference type="EMBL" id="GGEC01000400">
    <property type="protein sequence ID" value="MBW80883.1"/>
    <property type="molecule type" value="Transcribed_RNA"/>
</dbReference>
<evidence type="ECO:0000313" key="1">
    <source>
        <dbReference type="EMBL" id="MBW80883.1"/>
    </source>
</evidence>
<reference evidence="1" key="1">
    <citation type="submission" date="2018-02" db="EMBL/GenBank/DDBJ databases">
        <title>Rhizophora mucronata_Transcriptome.</title>
        <authorList>
            <person name="Meera S.P."/>
            <person name="Sreeshan A."/>
            <person name="Augustine A."/>
        </authorList>
    </citation>
    <scope>NUCLEOTIDE SEQUENCE</scope>
    <source>
        <tissue evidence="1">Leaf</tissue>
    </source>
</reference>
<organism evidence="1">
    <name type="scientific">Rhizophora mucronata</name>
    <name type="common">Asiatic mangrove</name>
    <dbReference type="NCBI Taxonomy" id="61149"/>
    <lineage>
        <taxon>Eukaryota</taxon>
        <taxon>Viridiplantae</taxon>
        <taxon>Streptophyta</taxon>
        <taxon>Embryophyta</taxon>
        <taxon>Tracheophyta</taxon>
        <taxon>Spermatophyta</taxon>
        <taxon>Magnoliopsida</taxon>
        <taxon>eudicotyledons</taxon>
        <taxon>Gunneridae</taxon>
        <taxon>Pentapetalae</taxon>
        <taxon>rosids</taxon>
        <taxon>fabids</taxon>
        <taxon>Malpighiales</taxon>
        <taxon>Rhizophoraceae</taxon>
        <taxon>Rhizophora</taxon>
    </lineage>
</organism>
<dbReference type="AlphaFoldDB" id="A0A2P2II30"/>
<sequence>MPKSRDSRAVRAATGSIWKSKPKLLFLIRFLLKANQKRKGLAGVWVSRRRD</sequence>
<protein>
    <submittedName>
        <fullName evidence="1">Mitotic-spindle organizing protein 1B-like</fullName>
    </submittedName>
</protein>